<name>A0AAW0BME5_9AGAR</name>
<dbReference type="EMBL" id="JAWWNJ010000030">
    <property type="protein sequence ID" value="KAK7027172.1"/>
    <property type="molecule type" value="Genomic_DNA"/>
</dbReference>
<organism evidence="2 3">
    <name type="scientific">Favolaschia claudopus</name>
    <dbReference type="NCBI Taxonomy" id="2862362"/>
    <lineage>
        <taxon>Eukaryota</taxon>
        <taxon>Fungi</taxon>
        <taxon>Dikarya</taxon>
        <taxon>Basidiomycota</taxon>
        <taxon>Agaricomycotina</taxon>
        <taxon>Agaricomycetes</taxon>
        <taxon>Agaricomycetidae</taxon>
        <taxon>Agaricales</taxon>
        <taxon>Marasmiineae</taxon>
        <taxon>Mycenaceae</taxon>
        <taxon>Favolaschia</taxon>
    </lineage>
</organism>
<feature type="region of interest" description="Disordered" evidence="1">
    <location>
        <begin position="1"/>
        <end position="51"/>
    </location>
</feature>
<keyword evidence="3" id="KW-1185">Reference proteome</keyword>
<protein>
    <submittedName>
        <fullName evidence="2">Uncharacterized protein</fullName>
    </submittedName>
</protein>
<dbReference type="Proteomes" id="UP001362999">
    <property type="component" value="Unassembled WGS sequence"/>
</dbReference>
<sequence>MASDRPQHVAQDKRTIESDDSDLDSRSKSNNTSVAGSDYDGNSDDPSDEDYGVKKAALDRLLNSKTLIAELDTLRSERDIVAPLKGRKIALPDVLRQLVERNERNNIDSSFLSFAPLSDERSFLVQVSRLTSVVESVPELLRVHEQLGIVKRMVQWDICRAHLLLYEWFMVTGPGLAQDLVNVHNRSLSDLEDCFPVAYAQEVQKGKQTTRKKQKTATDDQPNTSAIAPSTSEFQQVPADLYGRIKPKKPGAFKLPAIKKVAQKPQALYTAAVECLLKVLSRELVLVHMAPPDDSWMTPQRRAARKKVQDKKPKTSWICGGPPPKTIAQSIDVNHNMYR</sequence>
<gene>
    <name evidence="2" type="ORF">R3P38DRAFT_3191506</name>
</gene>
<feature type="compositionally biased region" description="Basic and acidic residues" evidence="1">
    <location>
        <begin position="1"/>
        <end position="27"/>
    </location>
</feature>
<reference evidence="2 3" key="1">
    <citation type="journal article" date="2024" name="J Genomics">
        <title>Draft genome sequencing and assembly of Favolaschia claudopus CIRM-BRFM 2984 isolated from oak limbs.</title>
        <authorList>
            <person name="Navarro D."/>
            <person name="Drula E."/>
            <person name="Chaduli D."/>
            <person name="Cazenave R."/>
            <person name="Ahrendt S."/>
            <person name="Wang J."/>
            <person name="Lipzen A."/>
            <person name="Daum C."/>
            <person name="Barry K."/>
            <person name="Grigoriev I.V."/>
            <person name="Favel A."/>
            <person name="Rosso M.N."/>
            <person name="Martin F."/>
        </authorList>
    </citation>
    <scope>NUCLEOTIDE SEQUENCE [LARGE SCALE GENOMIC DNA]</scope>
    <source>
        <strain evidence="2 3">CIRM-BRFM 2984</strain>
    </source>
</reference>
<evidence type="ECO:0000256" key="1">
    <source>
        <dbReference type="SAM" id="MobiDB-lite"/>
    </source>
</evidence>
<feature type="compositionally biased region" description="Acidic residues" evidence="1">
    <location>
        <begin position="41"/>
        <end position="50"/>
    </location>
</feature>
<accession>A0AAW0BME5</accession>
<proteinExistence type="predicted"/>
<dbReference type="AlphaFoldDB" id="A0AAW0BME5"/>
<comment type="caution">
    <text evidence="2">The sequence shown here is derived from an EMBL/GenBank/DDBJ whole genome shotgun (WGS) entry which is preliminary data.</text>
</comment>
<feature type="region of interest" description="Disordered" evidence="1">
    <location>
        <begin position="206"/>
        <end position="229"/>
    </location>
</feature>
<evidence type="ECO:0000313" key="2">
    <source>
        <dbReference type="EMBL" id="KAK7027172.1"/>
    </source>
</evidence>
<evidence type="ECO:0000313" key="3">
    <source>
        <dbReference type="Proteomes" id="UP001362999"/>
    </source>
</evidence>